<sequence length="158" mass="18244">MTTSIPRLVRARSIIGLIRWNIKDCKLTEHSFANATIGSDLSQYMCREAILWEFSGIAKNLKFPSNDPIYTVHPEFRKAASQLYNMHNIIVDKDDVHGPMTEVDYNKVWSMITGFEELYPMIDFLIKAEQTKEKEKKKRDSEDGRAYGEVNLKRSPVA</sequence>
<dbReference type="HOGENOM" id="CLU_1815316_0_0_1"/>
<keyword evidence="3" id="KW-1185">Reference proteome</keyword>
<organism evidence="2 3">
    <name type="scientific">Amanita muscaria (strain Koide BX008)</name>
    <dbReference type="NCBI Taxonomy" id="946122"/>
    <lineage>
        <taxon>Eukaryota</taxon>
        <taxon>Fungi</taxon>
        <taxon>Dikarya</taxon>
        <taxon>Basidiomycota</taxon>
        <taxon>Agaricomycotina</taxon>
        <taxon>Agaricomycetes</taxon>
        <taxon>Agaricomycetidae</taxon>
        <taxon>Agaricales</taxon>
        <taxon>Pluteineae</taxon>
        <taxon>Amanitaceae</taxon>
        <taxon>Amanita</taxon>
    </lineage>
</organism>
<proteinExistence type="predicted"/>
<dbReference type="Proteomes" id="UP000054549">
    <property type="component" value="Unassembled WGS sequence"/>
</dbReference>
<reference evidence="2 3" key="1">
    <citation type="submission" date="2014-04" db="EMBL/GenBank/DDBJ databases">
        <title>Evolutionary Origins and Diversification of the Mycorrhizal Mutualists.</title>
        <authorList>
            <consortium name="DOE Joint Genome Institute"/>
            <consortium name="Mycorrhizal Genomics Consortium"/>
            <person name="Kohler A."/>
            <person name="Kuo A."/>
            <person name="Nagy L.G."/>
            <person name="Floudas D."/>
            <person name="Copeland A."/>
            <person name="Barry K.W."/>
            <person name="Cichocki N."/>
            <person name="Veneault-Fourrey C."/>
            <person name="LaButti K."/>
            <person name="Lindquist E.A."/>
            <person name="Lipzen A."/>
            <person name="Lundell T."/>
            <person name="Morin E."/>
            <person name="Murat C."/>
            <person name="Riley R."/>
            <person name="Ohm R."/>
            <person name="Sun H."/>
            <person name="Tunlid A."/>
            <person name="Henrissat B."/>
            <person name="Grigoriev I.V."/>
            <person name="Hibbett D.S."/>
            <person name="Martin F."/>
        </authorList>
    </citation>
    <scope>NUCLEOTIDE SEQUENCE [LARGE SCALE GENOMIC DNA]</scope>
    <source>
        <strain evidence="2 3">Koide BX008</strain>
    </source>
</reference>
<evidence type="ECO:0000313" key="3">
    <source>
        <dbReference type="Proteomes" id="UP000054549"/>
    </source>
</evidence>
<dbReference type="EMBL" id="KN818398">
    <property type="protein sequence ID" value="KIL56830.1"/>
    <property type="molecule type" value="Genomic_DNA"/>
</dbReference>
<evidence type="ECO:0000256" key="1">
    <source>
        <dbReference type="SAM" id="MobiDB-lite"/>
    </source>
</evidence>
<evidence type="ECO:0000313" key="2">
    <source>
        <dbReference type="EMBL" id="KIL56830.1"/>
    </source>
</evidence>
<protein>
    <submittedName>
        <fullName evidence="2">Uncharacterized protein</fullName>
    </submittedName>
</protein>
<dbReference type="AlphaFoldDB" id="A0A0C2S2E4"/>
<feature type="compositionally biased region" description="Basic and acidic residues" evidence="1">
    <location>
        <begin position="131"/>
        <end position="146"/>
    </location>
</feature>
<dbReference type="InParanoid" id="A0A0C2S2E4"/>
<name>A0A0C2S2E4_AMAMK</name>
<gene>
    <name evidence="2" type="ORF">M378DRAFT_172370</name>
</gene>
<accession>A0A0C2S2E4</accession>
<feature type="region of interest" description="Disordered" evidence="1">
    <location>
        <begin position="131"/>
        <end position="158"/>
    </location>
</feature>